<evidence type="ECO:0000256" key="2">
    <source>
        <dbReference type="ARBA" id="ARBA00023125"/>
    </source>
</evidence>
<evidence type="ECO:0000259" key="4">
    <source>
        <dbReference type="PROSITE" id="PS50042"/>
    </source>
</evidence>
<keyword evidence="1" id="KW-0805">Transcription regulation</keyword>
<dbReference type="EMBL" id="JACHFH010000011">
    <property type="protein sequence ID" value="MBB5335996.1"/>
    <property type="molecule type" value="Genomic_DNA"/>
</dbReference>
<dbReference type="PROSITE" id="PS51063">
    <property type="entry name" value="HTH_CRP_2"/>
    <property type="match status" value="1"/>
</dbReference>
<evidence type="ECO:0000256" key="1">
    <source>
        <dbReference type="ARBA" id="ARBA00023015"/>
    </source>
</evidence>
<reference evidence="6 7" key="1">
    <citation type="submission" date="2020-08" db="EMBL/GenBank/DDBJ databases">
        <title>Genomic Encyclopedia of Type Strains, Phase IV (KMG-IV): sequencing the most valuable type-strain genomes for metagenomic binning, comparative biology and taxonomic classification.</title>
        <authorList>
            <person name="Goeker M."/>
        </authorList>
    </citation>
    <scope>NUCLEOTIDE SEQUENCE [LARGE SCALE GENOMIC DNA]</scope>
    <source>
        <strain evidence="6 7">DSM 24661</strain>
    </source>
</reference>
<keyword evidence="7" id="KW-1185">Reference proteome</keyword>
<dbReference type="PANTHER" id="PTHR24567">
    <property type="entry name" value="CRP FAMILY TRANSCRIPTIONAL REGULATORY PROTEIN"/>
    <property type="match status" value="1"/>
</dbReference>
<protein>
    <submittedName>
        <fullName evidence="6">CRP-like cAMP-binding protein</fullName>
    </submittedName>
</protein>
<dbReference type="InterPro" id="IPR036390">
    <property type="entry name" value="WH_DNA-bd_sf"/>
</dbReference>
<evidence type="ECO:0000259" key="5">
    <source>
        <dbReference type="PROSITE" id="PS51063"/>
    </source>
</evidence>
<dbReference type="GO" id="GO:0005829">
    <property type="term" value="C:cytosol"/>
    <property type="evidence" value="ECO:0007669"/>
    <property type="project" value="TreeGrafter"/>
</dbReference>
<keyword evidence="2" id="KW-0238">DNA-binding</keyword>
<evidence type="ECO:0000313" key="6">
    <source>
        <dbReference type="EMBL" id="MBB5335996.1"/>
    </source>
</evidence>
<dbReference type="Pfam" id="PF00027">
    <property type="entry name" value="cNMP_binding"/>
    <property type="match status" value="1"/>
</dbReference>
<dbReference type="SUPFAM" id="SSF46785">
    <property type="entry name" value="Winged helix' DNA-binding domain"/>
    <property type="match status" value="1"/>
</dbReference>
<dbReference type="InterPro" id="IPR050397">
    <property type="entry name" value="Env_Response_Regulators"/>
</dbReference>
<organism evidence="6 7">
    <name type="scientific">Pectinatus brassicae</name>
    <dbReference type="NCBI Taxonomy" id="862415"/>
    <lineage>
        <taxon>Bacteria</taxon>
        <taxon>Bacillati</taxon>
        <taxon>Bacillota</taxon>
        <taxon>Negativicutes</taxon>
        <taxon>Selenomonadales</taxon>
        <taxon>Selenomonadaceae</taxon>
        <taxon>Pectinatus</taxon>
    </lineage>
</organism>
<evidence type="ECO:0000313" key="7">
    <source>
        <dbReference type="Proteomes" id="UP000559117"/>
    </source>
</evidence>
<dbReference type="Gene3D" id="2.60.120.10">
    <property type="entry name" value="Jelly Rolls"/>
    <property type="match status" value="1"/>
</dbReference>
<evidence type="ECO:0000256" key="3">
    <source>
        <dbReference type="ARBA" id="ARBA00023163"/>
    </source>
</evidence>
<dbReference type="GO" id="GO:0003677">
    <property type="term" value="F:DNA binding"/>
    <property type="evidence" value="ECO:0007669"/>
    <property type="project" value="UniProtKB-KW"/>
</dbReference>
<dbReference type="Proteomes" id="UP000559117">
    <property type="component" value="Unassembled WGS sequence"/>
</dbReference>
<dbReference type="AlphaFoldDB" id="A0A840UFW6"/>
<dbReference type="PANTHER" id="PTHR24567:SF58">
    <property type="entry name" value="CYCLIC AMP-BINDING REGULATORY PROTEIN"/>
    <property type="match status" value="1"/>
</dbReference>
<gene>
    <name evidence="6" type="ORF">HNR32_001140</name>
</gene>
<feature type="domain" description="Cyclic nucleotide-binding" evidence="4">
    <location>
        <begin position="13"/>
        <end position="85"/>
    </location>
</feature>
<dbReference type="InterPro" id="IPR018490">
    <property type="entry name" value="cNMP-bd_dom_sf"/>
</dbReference>
<sequence>MDEVYSVLSRCTLFENIGESEFKSLLSCVNSFTKKFKRDEYIFFAGDEINYIGILISGSIELIKEDLVGTRYIMDYLSPADIFAEGIACTKKHISPITVRTKQNSTVLFIPFDKIIKTCSNSCGFHVQLIKNMMLLLGEKNYYLNRKMELLMLKGLREKLATFLLAESNKRNSLIFAISLNRNELAEYLNVSRTSMCRELATMKSLGIIDYYKNSFKIISVDLLKENLMR</sequence>
<dbReference type="Pfam" id="PF13545">
    <property type="entry name" value="HTH_Crp_2"/>
    <property type="match status" value="1"/>
</dbReference>
<dbReference type="SUPFAM" id="SSF51206">
    <property type="entry name" value="cAMP-binding domain-like"/>
    <property type="match status" value="1"/>
</dbReference>
<dbReference type="PROSITE" id="PS50042">
    <property type="entry name" value="CNMP_BINDING_3"/>
    <property type="match status" value="1"/>
</dbReference>
<dbReference type="InterPro" id="IPR012318">
    <property type="entry name" value="HTH_CRP"/>
</dbReference>
<feature type="domain" description="HTH crp-type" evidence="5">
    <location>
        <begin position="154"/>
        <end position="222"/>
    </location>
</feature>
<accession>A0A840UFW6</accession>
<dbReference type="InterPro" id="IPR014710">
    <property type="entry name" value="RmlC-like_jellyroll"/>
</dbReference>
<dbReference type="RefSeq" id="WP_183860525.1">
    <property type="nucleotide sequence ID" value="NZ_JACHFH010000011.1"/>
</dbReference>
<proteinExistence type="predicted"/>
<comment type="caution">
    <text evidence="6">The sequence shown here is derived from an EMBL/GenBank/DDBJ whole genome shotgun (WGS) entry which is preliminary data.</text>
</comment>
<name>A0A840UFW6_9FIRM</name>
<keyword evidence="3" id="KW-0804">Transcription</keyword>
<dbReference type="CDD" id="cd00038">
    <property type="entry name" value="CAP_ED"/>
    <property type="match status" value="1"/>
</dbReference>
<dbReference type="GO" id="GO:0003700">
    <property type="term" value="F:DNA-binding transcription factor activity"/>
    <property type="evidence" value="ECO:0007669"/>
    <property type="project" value="TreeGrafter"/>
</dbReference>
<dbReference type="InterPro" id="IPR000595">
    <property type="entry name" value="cNMP-bd_dom"/>
</dbReference>